<evidence type="ECO:0000259" key="1">
    <source>
        <dbReference type="PROSITE" id="PS50994"/>
    </source>
</evidence>
<dbReference type="OrthoDB" id="1000991at2759"/>
<feature type="domain" description="Integrase catalytic" evidence="1">
    <location>
        <begin position="1"/>
        <end position="123"/>
    </location>
</feature>
<keyword evidence="3" id="KW-1185">Reference proteome</keyword>
<evidence type="ECO:0000313" key="3">
    <source>
        <dbReference type="Proteomes" id="UP000257109"/>
    </source>
</evidence>
<accession>A0A371EHC6</accession>
<reference evidence="2" key="1">
    <citation type="submission" date="2018-05" db="EMBL/GenBank/DDBJ databases">
        <title>Draft genome of Mucuna pruriens seed.</title>
        <authorList>
            <person name="Nnadi N.E."/>
            <person name="Vos R."/>
            <person name="Hasami M.H."/>
            <person name="Devisetty U.K."/>
            <person name="Aguiy J.C."/>
        </authorList>
    </citation>
    <scope>NUCLEOTIDE SEQUENCE [LARGE SCALE GENOMIC DNA]</scope>
    <source>
        <strain evidence="2">JCA_2017</strain>
    </source>
</reference>
<feature type="non-terminal residue" evidence="2">
    <location>
        <position position="208"/>
    </location>
</feature>
<dbReference type="InterPro" id="IPR001584">
    <property type="entry name" value="Integrase_cat-core"/>
</dbReference>
<dbReference type="InterPro" id="IPR036397">
    <property type="entry name" value="RNaseH_sf"/>
</dbReference>
<gene>
    <name evidence="2" type="ORF">CR513_55930</name>
</gene>
<dbReference type="GO" id="GO:0015074">
    <property type="term" value="P:DNA integration"/>
    <property type="evidence" value="ECO:0007669"/>
    <property type="project" value="InterPro"/>
</dbReference>
<sequence length="208" mass="23984">MTHFIACSKINDATHVDLFFKEVVHLDGLPRTIVSDRDVRLLGHFGRTLWNKLGTKLLFSIVAHPQTDEQTEVLNRALATLLCAIIQKNLKNWKKYLPHIVFAYNRTVHSTSYSPFEVVYGFNPPTPLDILTLPTNEHTNLDGKQKAEFVKELHVKVRANIEKMNEQYARFSIQKNSKLKPRGDRPFQVLARINDMSSFIVLHLFCKT</sequence>
<proteinExistence type="predicted"/>
<dbReference type="PANTHER" id="PTHR35046:SF9">
    <property type="entry name" value="RNA-DIRECTED DNA POLYMERASE"/>
    <property type="match status" value="1"/>
</dbReference>
<evidence type="ECO:0000313" key="2">
    <source>
        <dbReference type="EMBL" id="RDX65416.1"/>
    </source>
</evidence>
<dbReference type="EMBL" id="QJKJ01013912">
    <property type="protein sequence ID" value="RDX65416.1"/>
    <property type="molecule type" value="Genomic_DNA"/>
</dbReference>
<protein>
    <recommendedName>
        <fullName evidence="1">Integrase catalytic domain-containing protein</fullName>
    </recommendedName>
</protein>
<dbReference type="AlphaFoldDB" id="A0A371EHC6"/>
<dbReference type="PROSITE" id="PS50994">
    <property type="entry name" value="INTEGRASE"/>
    <property type="match status" value="1"/>
</dbReference>
<dbReference type="Gene3D" id="3.30.420.10">
    <property type="entry name" value="Ribonuclease H-like superfamily/Ribonuclease H"/>
    <property type="match status" value="1"/>
</dbReference>
<dbReference type="GO" id="GO:0003676">
    <property type="term" value="F:nucleic acid binding"/>
    <property type="evidence" value="ECO:0007669"/>
    <property type="project" value="InterPro"/>
</dbReference>
<dbReference type="InterPro" id="IPR012337">
    <property type="entry name" value="RNaseH-like_sf"/>
</dbReference>
<dbReference type="Proteomes" id="UP000257109">
    <property type="component" value="Unassembled WGS sequence"/>
</dbReference>
<name>A0A371EHC6_MUCPR</name>
<dbReference type="PANTHER" id="PTHR35046">
    <property type="entry name" value="ZINC KNUCKLE (CCHC-TYPE) FAMILY PROTEIN"/>
    <property type="match status" value="1"/>
</dbReference>
<organism evidence="2 3">
    <name type="scientific">Mucuna pruriens</name>
    <name type="common">Velvet bean</name>
    <name type="synonym">Dolichos pruriens</name>
    <dbReference type="NCBI Taxonomy" id="157652"/>
    <lineage>
        <taxon>Eukaryota</taxon>
        <taxon>Viridiplantae</taxon>
        <taxon>Streptophyta</taxon>
        <taxon>Embryophyta</taxon>
        <taxon>Tracheophyta</taxon>
        <taxon>Spermatophyta</taxon>
        <taxon>Magnoliopsida</taxon>
        <taxon>eudicotyledons</taxon>
        <taxon>Gunneridae</taxon>
        <taxon>Pentapetalae</taxon>
        <taxon>rosids</taxon>
        <taxon>fabids</taxon>
        <taxon>Fabales</taxon>
        <taxon>Fabaceae</taxon>
        <taxon>Papilionoideae</taxon>
        <taxon>50 kb inversion clade</taxon>
        <taxon>NPAAA clade</taxon>
        <taxon>indigoferoid/millettioid clade</taxon>
        <taxon>Phaseoleae</taxon>
        <taxon>Mucuna</taxon>
    </lineage>
</organism>
<comment type="caution">
    <text evidence="2">The sequence shown here is derived from an EMBL/GenBank/DDBJ whole genome shotgun (WGS) entry which is preliminary data.</text>
</comment>
<dbReference type="SUPFAM" id="SSF53098">
    <property type="entry name" value="Ribonuclease H-like"/>
    <property type="match status" value="1"/>
</dbReference>
<feature type="non-terminal residue" evidence="2">
    <location>
        <position position="1"/>
    </location>
</feature>